<evidence type="ECO:0000259" key="4">
    <source>
        <dbReference type="Pfam" id="PF07987"/>
    </source>
</evidence>
<dbReference type="EMBL" id="BAEE01000056">
    <property type="protein sequence ID" value="GAB10319.1"/>
    <property type="molecule type" value="Genomic_DNA"/>
</dbReference>
<name>G7H394_9ACTN</name>
<comment type="caution">
    <text evidence="5">The sequence shown here is derived from an EMBL/GenBank/DDBJ whole genome shotgun (WGS) entry which is preliminary data.</text>
</comment>
<dbReference type="CDD" id="cd08545">
    <property type="entry name" value="YcnI_like"/>
    <property type="match status" value="1"/>
</dbReference>
<dbReference type="Pfam" id="PF07987">
    <property type="entry name" value="DUF1775"/>
    <property type="match status" value="1"/>
</dbReference>
<feature type="compositionally biased region" description="Low complexity" evidence="1">
    <location>
        <begin position="166"/>
        <end position="177"/>
    </location>
</feature>
<accession>G7H394</accession>
<evidence type="ECO:0000256" key="3">
    <source>
        <dbReference type="SAM" id="SignalP"/>
    </source>
</evidence>
<dbReference type="Gene3D" id="2.60.40.2230">
    <property type="entry name" value="Uncharacterised protein YcnI-like PF07987, DUF1775"/>
    <property type="match status" value="1"/>
</dbReference>
<evidence type="ECO:0000256" key="1">
    <source>
        <dbReference type="SAM" id="MobiDB-lite"/>
    </source>
</evidence>
<keyword evidence="2" id="KW-0472">Membrane</keyword>
<dbReference type="InterPro" id="IPR038507">
    <property type="entry name" value="YcnI-like_sf"/>
</dbReference>
<feature type="chain" id="PRO_5039376281" description="YncI copper-binding domain-containing protein" evidence="3">
    <location>
        <begin position="25"/>
        <end position="221"/>
    </location>
</feature>
<dbReference type="OrthoDB" id="9810871at2"/>
<organism evidence="5 6">
    <name type="scientific">Gordonia araii NBRC 100433</name>
    <dbReference type="NCBI Taxonomy" id="1073574"/>
    <lineage>
        <taxon>Bacteria</taxon>
        <taxon>Bacillati</taxon>
        <taxon>Actinomycetota</taxon>
        <taxon>Actinomycetes</taxon>
        <taxon>Mycobacteriales</taxon>
        <taxon>Gordoniaceae</taxon>
        <taxon>Gordonia</taxon>
    </lineage>
</organism>
<dbReference type="RefSeq" id="WP_007322394.1">
    <property type="nucleotide sequence ID" value="NZ_BAEE01000056.1"/>
</dbReference>
<gene>
    <name evidence="5" type="ORF">GOARA_056_00660</name>
</gene>
<dbReference type="STRING" id="1073574.GOARA_056_00660"/>
<dbReference type="Proteomes" id="UP000035088">
    <property type="component" value="Unassembled WGS sequence"/>
</dbReference>
<dbReference type="InterPro" id="IPR012533">
    <property type="entry name" value="YcnI-copper_dom"/>
</dbReference>
<keyword evidence="2" id="KW-1133">Transmembrane helix</keyword>
<keyword evidence="3" id="KW-0732">Signal</keyword>
<evidence type="ECO:0000256" key="2">
    <source>
        <dbReference type="SAM" id="Phobius"/>
    </source>
</evidence>
<evidence type="ECO:0000313" key="6">
    <source>
        <dbReference type="Proteomes" id="UP000035088"/>
    </source>
</evidence>
<feature type="signal peptide" evidence="3">
    <location>
        <begin position="1"/>
        <end position="24"/>
    </location>
</feature>
<evidence type="ECO:0000313" key="5">
    <source>
        <dbReference type="EMBL" id="GAB10319.1"/>
    </source>
</evidence>
<reference evidence="5 6" key="1">
    <citation type="submission" date="2011-11" db="EMBL/GenBank/DDBJ databases">
        <title>Whole genome shotgun sequence of Gordonia araii NBRC 100433.</title>
        <authorList>
            <person name="Yoshida Y."/>
            <person name="Hosoyama A."/>
            <person name="Tsuchikane K."/>
            <person name="Katsumata H."/>
            <person name="Yamazaki S."/>
            <person name="Fujita N."/>
        </authorList>
    </citation>
    <scope>NUCLEOTIDE SEQUENCE [LARGE SCALE GENOMIC DNA]</scope>
    <source>
        <strain evidence="5 6">NBRC 100433</strain>
    </source>
</reference>
<keyword evidence="2" id="KW-0812">Transmembrane</keyword>
<keyword evidence="6" id="KW-1185">Reference proteome</keyword>
<feature type="transmembrane region" description="Helical" evidence="2">
    <location>
        <begin position="182"/>
        <end position="202"/>
    </location>
</feature>
<feature type="region of interest" description="Disordered" evidence="1">
    <location>
        <begin position="146"/>
        <end position="177"/>
    </location>
</feature>
<sequence length="221" mass="21922">MKTTSVRLARAAAAVSIATGLALAPVLGAGVADAHVVARTSGIGEHGFGVVTFMVPNESDTAATTELKVAFPGIKHLLPEAKPGWTAHVAKNDQGAVTEIRWAAVPGTPGIPIGQFAEFNVSGGPFTGELTLPATQIYADGETVAWDQATGPGGEEPEKPAPTINAASEASSSSSSDGLARWLGGAGLLAGVAGVGAAIAAMRARRNDAAGTASAKADSDG</sequence>
<protein>
    <recommendedName>
        <fullName evidence="4">YncI copper-binding domain-containing protein</fullName>
    </recommendedName>
</protein>
<feature type="domain" description="YncI copper-binding" evidence="4">
    <location>
        <begin position="35"/>
        <end position="165"/>
    </location>
</feature>
<proteinExistence type="predicted"/>
<dbReference type="AlphaFoldDB" id="G7H394"/>